<protein>
    <submittedName>
        <fullName evidence="1">Type I phosphodiesterase / nucleotide pyrophosphatase</fullName>
    </submittedName>
</protein>
<gene>
    <name evidence="1" type="ORF">Psch_00598</name>
</gene>
<dbReference type="AlphaFoldDB" id="A0A4Y7RFG0"/>
<dbReference type="Gene3D" id="3.40.720.10">
    <property type="entry name" value="Alkaline Phosphatase, subunit A"/>
    <property type="match status" value="1"/>
</dbReference>
<sequence length="469" mass="51316">MGVAFRNPAHIPPLKVTGDVANVLNLQDPERLGKLEKVTCQGTRYQAVKLADIITKASPLANAGQLYLVGLDGFTSAIKAADIDDCYIAFTAKNGWEAVNLAHPNSSNVKFLTEIVVVSDGGSKYFAFNVINPDTDLVQITPGQLLAGPLTLYPYAEGKAVVQNGGKDYEAQVFTRRRVFRISDLTPLQDGDTLLVMDEKGEYRLVDDGGYFEVRDNYINYLQPDTRTKLEKVKGVIVHPPATSITDAYYDAQHYLESGDKLLMVVLDGLTYQQYSYAFANGYAPFLKNAGKAVQAWGVYPVENNVGLAALLTGKAPQENGVITDQDRELKAPSIYAEVNMLNKKAVFLDAAENGLDTEIQPVSIHDKNADGSADDELFEATLDTLEQGYDLLTVRFHGIDDAGQRYGPLARETMQSISATDKYLSEIVSRWPGKVIITGTQGSGAGESAGSQEVFKNEVMFVPYLRLR</sequence>
<evidence type="ECO:0000313" key="1">
    <source>
        <dbReference type="EMBL" id="TEB07057.1"/>
    </source>
</evidence>
<name>A0A4Y7RFG0_9FIRM</name>
<proteinExistence type="predicted"/>
<dbReference type="InterPro" id="IPR017850">
    <property type="entry name" value="Alkaline_phosphatase_core_sf"/>
</dbReference>
<keyword evidence="2" id="KW-1185">Reference proteome</keyword>
<evidence type="ECO:0000313" key="2">
    <source>
        <dbReference type="Proteomes" id="UP000298324"/>
    </source>
</evidence>
<dbReference type="SUPFAM" id="SSF53649">
    <property type="entry name" value="Alkaline phosphatase-like"/>
    <property type="match status" value="1"/>
</dbReference>
<accession>A0A4Y7RFG0</accession>
<organism evidence="1 2">
    <name type="scientific">Pelotomaculum schinkii</name>
    <dbReference type="NCBI Taxonomy" id="78350"/>
    <lineage>
        <taxon>Bacteria</taxon>
        <taxon>Bacillati</taxon>
        <taxon>Bacillota</taxon>
        <taxon>Clostridia</taxon>
        <taxon>Eubacteriales</taxon>
        <taxon>Desulfotomaculaceae</taxon>
        <taxon>Pelotomaculum</taxon>
    </lineage>
</organism>
<dbReference type="Proteomes" id="UP000298324">
    <property type="component" value="Unassembled WGS sequence"/>
</dbReference>
<comment type="caution">
    <text evidence="1">The sequence shown here is derived from an EMBL/GenBank/DDBJ whole genome shotgun (WGS) entry which is preliminary data.</text>
</comment>
<reference evidence="1 2" key="1">
    <citation type="journal article" date="2018" name="Environ. Microbiol.">
        <title>Novel energy conservation strategies and behaviour of Pelotomaculum schinkii driving syntrophic propionate catabolism.</title>
        <authorList>
            <person name="Hidalgo-Ahumada C.A.P."/>
            <person name="Nobu M.K."/>
            <person name="Narihiro T."/>
            <person name="Tamaki H."/>
            <person name="Liu W.T."/>
            <person name="Kamagata Y."/>
            <person name="Stams A.J.M."/>
            <person name="Imachi H."/>
            <person name="Sousa D.Z."/>
        </authorList>
    </citation>
    <scope>NUCLEOTIDE SEQUENCE [LARGE SCALE GENOMIC DNA]</scope>
    <source>
        <strain evidence="1 2">HH</strain>
    </source>
</reference>
<dbReference type="EMBL" id="QFGA01000001">
    <property type="protein sequence ID" value="TEB07057.1"/>
    <property type="molecule type" value="Genomic_DNA"/>
</dbReference>